<dbReference type="EMBL" id="SDLO01000023">
    <property type="protein sequence ID" value="TDK85683.1"/>
    <property type="molecule type" value="Genomic_DNA"/>
</dbReference>
<comment type="caution">
    <text evidence="2">The sequence shown here is derived from an EMBL/GenBank/DDBJ whole genome shotgun (WGS) entry which is preliminary data.</text>
</comment>
<organism evidence="2 4">
    <name type="scientific">Mycolicibacterium mucogenicum</name>
    <name type="common">Mycobacterium mucogenicum</name>
    <dbReference type="NCBI Taxonomy" id="56689"/>
    <lineage>
        <taxon>Bacteria</taxon>
        <taxon>Bacillati</taxon>
        <taxon>Actinomycetota</taxon>
        <taxon>Actinomycetes</taxon>
        <taxon>Mycobacteriales</taxon>
        <taxon>Mycobacteriaceae</taxon>
        <taxon>Mycolicibacterium</taxon>
    </lineage>
</organism>
<evidence type="ECO:0000313" key="2">
    <source>
        <dbReference type="EMBL" id="OBA82206.1"/>
    </source>
</evidence>
<protein>
    <submittedName>
        <fullName evidence="3">CsbD family protein</fullName>
    </submittedName>
    <submittedName>
        <fullName evidence="2">General stress protein CsbD</fullName>
    </submittedName>
</protein>
<dbReference type="InterPro" id="IPR036629">
    <property type="entry name" value="YjbJ_sf"/>
</dbReference>
<evidence type="ECO:0000313" key="4">
    <source>
        <dbReference type="Proteomes" id="UP000093962"/>
    </source>
</evidence>
<feature type="region of interest" description="Disordered" evidence="1">
    <location>
        <begin position="47"/>
        <end position="93"/>
    </location>
</feature>
<proteinExistence type="predicted"/>
<feature type="compositionally biased region" description="Basic and acidic residues" evidence="1">
    <location>
        <begin position="57"/>
        <end position="74"/>
    </location>
</feature>
<dbReference type="EMBL" id="LZSF01000226">
    <property type="protein sequence ID" value="OBA82206.1"/>
    <property type="molecule type" value="Genomic_DNA"/>
</dbReference>
<name>A0A1A0MAZ3_MYCMU</name>
<gene>
    <name evidence="2" type="ORF">A5642_27795</name>
    <name evidence="3" type="ORF">EUA03_21950</name>
</gene>
<sequence length="93" mass="9988">MARSPRNHDRKEELMGTSGPEEAAKGVVEGIKGKVKTLLGAVIGRDDLFREGQAQQDKGEAQRDAAKREAEAESARGAAKAAEARERANQSDQ</sequence>
<accession>A0A1A0MAZ3</accession>
<dbReference type="AlphaFoldDB" id="A0A1A0MAZ3"/>
<reference evidence="3 5" key="2">
    <citation type="submission" date="2019-01" db="EMBL/GenBank/DDBJ databases">
        <title>High-quality-draft genome sequences of five non-tuberculosis mycobacteriaceae isolated from a nosocomial environment.</title>
        <authorList>
            <person name="Tiago I."/>
            <person name="Alarico S."/>
            <person name="Pereira S.G."/>
            <person name="Coelho C."/>
            <person name="Maranha A."/>
            <person name="Empadinhas N."/>
        </authorList>
    </citation>
    <scope>NUCLEOTIDE SEQUENCE [LARGE SCALE GENOMIC DNA]</scope>
    <source>
        <strain evidence="3 5">24AIII</strain>
    </source>
</reference>
<evidence type="ECO:0000313" key="3">
    <source>
        <dbReference type="EMBL" id="TDK85683.1"/>
    </source>
</evidence>
<feature type="region of interest" description="Disordered" evidence="1">
    <location>
        <begin position="1"/>
        <end position="25"/>
    </location>
</feature>
<dbReference type="Proteomes" id="UP000093962">
    <property type="component" value="Unassembled WGS sequence"/>
</dbReference>
<feature type="compositionally biased region" description="Basic and acidic residues" evidence="1">
    <location>
        <begin position="1"/>
        <end position="14"/>
    </location>
</feature>
<reference evidence="2 4" key="1">
    <citation type="submission" date="2016-06" db="EMBL/GenBank/DDBJ databases">
        <authorList>
            <person name="Kjaerup R.B."/>
            <person name="Dalgaard T.S."/>
            <person name="Juul-Madsen H.R."/>
        </authorList>
    </citation>
    <scope>NUCLEOTIDE SEQUENCE [LARGE SCALE GENOMIC DNA]</scope>
    <source>
        <strain evidence="2 4">1199456.5</strain>
    </source>
</reference>
<evidence type="ECO:0000256" key="1">
    <source>
        <dbReference type="SAM" id="MobiDB-lite"/>
    </source>
</evidence>
<dbReference type="SUPFAM" id="SSF69047">
    <property type="entry name" value="Hypothetical protein YjbJ"/>
    <property type="match status" value="1"/>
</dbReference>
<dbReference type="Proteomes" id="UP000294929">
    <property type="component" value="Unassembled WGS sequence"/>
</dbReference>
<feature type="compositionally biased region" description="Basic and acidic residues" evidence="1">
    <location>
        <begin position="82"/>
        <end position="93"/>
    </location>
</feature>
<evidence type="ECO:0000313" key="5">
    <source>
        <dbReference type="Proteomes" id="UP000294929"/>
    </source>
</evidence>